<dbReference type="EMBL" id="JAPMLE010000001">
    <property type="protein sequence ID" value="MDR8523210.1"/>
    <property type="molecule type" value="Genomic_DNA"/>
</dbReference>
<name>A0AAW8NKB3_9GAMM</name>
<dbReference type="InterPro" id="IPR005122">
    <property type="entry name" value="Uracil-DNA_glycosylase-like"/>
</dbReference>
<dbReference type="InterPro" id="IPR047124">
    <property type="entry name" value="HI_0220.2"/>
</dbReference>
<protein>
    <submittedName>
        <fullName evidence="2">Uracil-DNA glycosylase family protein</fullName>
    </submittedName>
</protein>
<evidence type="ECO:0000313" key="2">
    <source>
        <dbReference type="EMBL" id="MDR8523210.1"/>
    </source>
</evidence>
<sequence>MTQQFSKPVLNNLTFAELQENIAQCQLCAADLPLGAKPIVQLSPSAKILIAGQAPGRKTHDKGRPFDDASGKRLRSWLGVTEAQFYNPQLFAILPMGFCFPGSYSKADKQSGDKPPRKECAVKWRQDVLAQLKHVELTILVGKYAIEWHLQQKMSVTQSVANWQSLWPHTLVMPHPSPRNNIWLKQHPEFEAEIIPVLKQRIASLVATS</sequence>
<reference evidence="3 5" key="1">
    <citation type="journal article" date="2022" name="bioRxiv">
        <title>Prophages regulate Shewanella fidelis 3313 motility and biofilm formation: implications for gut colonization dynamics in Ciona robusta.</title>
        <authorList>
            <person name="Natarajan O."/>
            <person name="Gibboney S.L."/>
            <person name="Young M.N."/>
            <person name="Lim S.J."/>
            <person name="Pluta N."/>
            <person name="Atkinson C.G."/>
            <person name="Leigh B.A."/>
            <person name="Liberti A."/>
            <person name="Kees E.D."/>
            <person name="Breitbart M."/>
            <person name="Gralnick J.A."/>
            <person name="Dishaw L.J."/>
        </authorList>
    </citation>
    <scope>NUCLEOTIDE SEQUENCE [LARGE SCALE GENOMIC DNA]</scope>
    <source>
        <strain evidence="3 5">JG4066</strain>
    </source>
</reference>
<keyword evidence="5" id="KW-1185">Reference proteome</keyword>
<dbReference type="SMART" id="SM00986">
    <property type="entry name" value="UDG"/>
    <property type="match status" value="1"/>
</dbReference>
<dbReference type="EMBL" id="JAPMLD010000003">
    <property type="protein sequence ID" value="MDW4824351.1"/>
    <property type="molecule type" value="Genomic_DNA"/>
</dbReference>
<dbReference type="InterPro" id="IPR036895">
    <property type="entry name" value="Uracil-DNA_glycosylase-like_sf"/>
</dbReference>
<gene>
    <name evidence="2" type="ORF">OS133_05845</name>
    <name evidence="3" type="ORF">OS134_09805</name>
</gene>
<dbReference type="Proteomes" id="UP001271263">
    <property type="component" value="Unassembled WGS sequence"/>
</dbReference>
<dbReference type="PANTHER" id="PTHR42160">
    <property type="entry name" value="URACIL-DNA GLYCOSYLASE SUPERFAMILY PROTEIN"/>
    <property type="match status" value="1"/>
</dbReference>
<evidence type="ECO:0000313" key="5">
    <source>
        <dbReference type="Proteomes" id="UP001271263"/>
    </source>
</evidence>
<dbReference type="AlphaFoldDB" id="A0AAW8NKB3"/>
<accession>A0AAW8NKB3</accession>
<dbReference type="SMART" id="SM00987">
    <property type="entry name" value="UreE_C"/>
    <property type="match status" value="1"/>
</dbReference>
<organism evidence="2 4">
    <name type="scientific">Shewanella fidelis</name>
    <dbReference type="NCBI Taxonomy" id="173509"/>
    <lineage>
        <taxon>Bacteria</taxon>
        <taxon>Pseudomonadati</taxon>
        <taxon>Pseudomonadota</taxon>
        <taxon>Gammaproteobacteria</taxon>
        <taxon>Alteromonadales</taxon>
        <taxon>Shewanellaceae</taxon>
        <taxon>Shewanella</taxon>
    </lineage>
</organism>
<dbReference type="Proteomes" id="UP001259340">
    <property type="component" value="Unassembled WGS sequence"/>
</dbReference>
<evidence type="ECO:0000313" key="3">
    <source>
        <dbReference type="EMBL" id="MDW4824351.1"/>
    </source>
</evidence>
<comment type="caution">
    <text evidence="2">The sequence shown here is derived from an EMBL/GenBank/DDBJ whole genome shotgun (WGS) entry which is preliminary data.</text>
</comment>
<reference evidence="2" key="2">
    <citation type="submission" date="2022-11" db="EMBL/GenBank/DDBJ databases">
        <title>Prophages regulate Shewanella fidelis motility and biofilm formation: implications for gut colonization dynamics in Ciona robusta.</title>
        <authorList>
            <person name="Natarajan O."/>
            <person name="Gibboney S.L."/>
            <person name="Young M.N."/>
            <person name="Lim S.J."/>
            <person name="Pluta N."/>
            <person name="Atkinson C.G.F."/>
            <person name="Leigh B.A."/>
            <person name="Liberti A."/>
            <person name="Kees E."/>
            <person name="Breitbart M."/>
            <person name="Gralnick J."/>
            <person name="Dishaw L.J."/>
        </authorList>
    </citation>
    <scope>NUCLEOTIDE SEQUENCE</scope>
    <source>
        <strain evidence="2">3313</strain>
    </source>
</reference>
<dbReference type="SUPFAM" id="SSF52141">
    <property type="entry name" value="Uracil-DNA glycosylase-like"/>
    <property type="match status" value="1"/>
</dbReference>
<evidence type="ECO:0000259" key="1">
    <source>
        <dbReference type="SMART" id="SM00986"/>
    </source>
</evidence>
<dbReference type="Gene3D" id="3.40.470.10">
    <property type="entry name" value="Uracil-DNA glycosylase-like domain"/>
    <property type="match status" value="1"/>
</dbReference>
<dbReference type="CDD" id="cd10033">
    <property type="entry name" value="UDG_like"/>
    <property type="match status" value="1"/>
</dbReference>
<proteinExistence type="predicted"/>
<evidence type="ECO:0000313" key="4">
    <source>
        <dbReference type="Proteomes" id="UP001259340"/>
    </source>
</evidence>
<dbReference type="RefSeq" id="WP_310656001.1">
    <property type="nucleotide sequence ID" value="NZ_JAPMLA010000003.1"/>
</dbReference>
<feature type="domain" description="Uracil-DNA glycosylase-like" evidence="1">
    <location>
        <begin position="39"/>
        <end position="199"/>
    </location>
</feature>
<dbReference type="Pfam" id="PF03167">
    <property type="entry name" value="UDG"/>
    <property type="match status" value="1"/>
</dbReference>
<dbReference type="PANTHER" id="PTHR42160:SF1">
    <property type="entry name" value="URACIL-DNA GLYCOSYLASE SUPERFAMILY PROTEIN"/>
    <property type="match status" value="1"/>
</dbReference>